<dbReference type="Pfam" id="PF03372">
    <property type="entry name" value="Exo_endo_phos"/>
    <property type="match status" value="1"/>
</dbReference>
<feature type="binding site" evidence="7">
    <location>
        <position position="34"/>
    </location>
    <ligand>
        <name>Mg(2+)</name>
        <dbReference type="ChEBI" id="CHEBI:18420"/>
        <label>1</label>
    </ligand>
</feature>
<feature type="active site" description="Proton acceptor" evidence="6">
    <location>
        <position position="246"/>
    </location>
</feature>
<keyword evidence="4 10" id="KW-0378">Hydrolase</keyword>
<evidence type="ECO:0000256" key="6">
    <source>
        <dbReference type="PIRSR" id="PIRSR604808-1"/>
    </source>
</evidence>
<evidence type="ECO:0000256" key="5">
    <source>
        <dbReference type="ARBA" id="ARBA00022842"/>
    </source>
</evidence>
<sequence>MKIATWNVNSLRVRLPQVLDWLDSVQPGVLAVQETKLTDDAFPVEALRAVGYHAVYSGQKTYNGVAVLSKAPVEDVLTDPPNLDDPQRRILAVTAGPLRIINLYVPNGSEVGSDKYAYKLDWLAKVRDFIAEEMAAHPHTVVLGDFNIAPEDRDVHDPESWREKILCSTPERDAFRAWAGLGLSDLFRRFEQPEGSFSWWDYRAAGFRRNLGLRIDHILASLPLAGRCTACSIDKTPRSLERPSDHAPVIAEFDGF</sequence>
<dbReference type="InterPro" id="IPR004808">
    <property type="entry name" value="AP_endonuc_1"/>
</dbReference>
<dbReference type="InterPro" id="IPR005135">
    <property type="entry name" value="Endo/exonuclease/phosphatase"/>
</dbReference>
<feature type="site" description="Important for catalytic activity" evidence="8">
    <location>
        <position position="216"/>
    </location>
</feature>
<feature type="binding site" evidence="7">
    <location>
        <position position="245"/>
    </location>
    <ligand>
        <name>Mg(2+)</name>
        <dbReference type="ChEBI" id="CHEBI:18420"/>
        <label>1</label>
    </ligand>
</feature>
<feature type="active site" evidence="6">
    <location>
        <position position="104"/>
    </location>
</feature>
<comment type="similarity">
    <text evidence="2">Belongs to the DNA repair enzymes AP/ExoA family.</text>
</comment>
<dbReference type="SUPFAM" id="SSF56219">
    <property type="entry name" value="DNase I-like"/>
    <property type="match status" value="1"/>
</dbReference>
<feature type="active site" description="Proton donor/acceptor" evidence="6">
    <location>
        <position position="145"/>
    </location>
</feature>
<dbReference type="RefSeq" id="WP_010962254.1">
    <property type="nucleotide sequence ID" value="NC_002977.6"/>
</dbReference>
<reference evidence="10 11" key="1">
    <citation type="journal article" date="2004" name="PLoS Biol.">
        <title>Genomic insights into methanotrophy: the complete genome sequence of Methylococcus capsulatus (Bath).</title>
        <authorList>
            <person name="Ward N.L."/>
            <person name="Larsen O."/>
            <person name="Sakwa J."/>
            <person name="Bruseth L."/>
            <person name="Khouri H.M."/>
            <person name="Durkin A.S."/>
            <person name="Dimitrov G."/>
            <person name="Jiang L."/>
            <person name="Scanlan D."/>
            <person name="Kang K.H."/>
            <person name="Lewis M.R."/>
            <person name="Nelson K.E."/>
            <person name="Methe B.A."/>
            <person name="Wu M."/>
            <person name="Heidelberg J.F."/>
            <person name="Paulsen I.T."/>
            <person name="Fouts D.E."/>
            <person name="Ravel J."/>
            <person name="Tettelin H."/>
            <person name="Ren Q."/>
            <person name="Read T.D."/>
            <person name="DeBoy R.T."/>
            <person name="Seshadri R."/>
            <person name="Salzberg S.L."/>
            <person name="Jensen H.B."/>
            <person name="Birkeland N.K."/>
            <person name="Nelson W.C."/>
            <person name="Dodson R.J."/>
            <person name="Grindhaug S.H."/>
            <person name="Holt I.E."/>
            <person name="Eidhammer I."/>
            <person name="Jonasen I."/>
            <person name="Vanaken S."/>
            <person name="Utterback T.R."/>
            <person name="Feldblyum T.V."/>
            <person name="Fraser C.M."/>
            <person name="Lillehaug J.R."/>
            <person name="Eisen J.A."/>
        </authorList>
    </citation>
    <scope>NUCLEOTIDE SEQUENCE [LARGE SCALE GENOMIC DNA]</scope>
    <source>
        <strain evidence="11">ATCC 33009 / NCIMB 11132 / Bath</strain>
    </source>
</reference>
<organism evidence="10 11">
    <name type="scientific">Methylococcus capsulatus (strain ATCC 33009 / NCIMB 11132 / Bath)</name>
    <dbReference type="NCBI Taxonomy" id="243233"/>
    <lineage>
        <taxon>Bacteria</taxon>
        <taxon>Pseudomonadati</taxon>
        <taxon>Pseudomonadota</taxon>
        <taxon>Gammaproteobacteria</taxon>
        <taxon>Methylococcales</taxon>
        <taxon>Methylococcaceae</taxon>
        <taxon>Methylococcus</taxon>
    </lineage>
</organism>
<dbReference type="InterPro" id="IPR020848">
    <property type="entry name" value="AP_endonuclease_F1_CS"/>
</dbReference>
<dbReference type="PROSITE" id="PS00728">
    <property type="entry name" value="AP_NUCLEASE_F1_3"/>
    <property type="match status" value="1"/>
</dbReference>
<feature type="site" description="Transition state stabilizer" evidence="8">
    <location>
        <position position="147"/>
    </location>
</feature>
<dbReference type="GO" id="GO:0008311">
    <property type="term" value="F:double-stranded DNA 3'-5' DNA exonuclease activity"/>
    <property type="evidence" value="ECO:0007669"/>
    <property type="project" value="UniProtKB-EC"/>
</dbReference>
<dbReference type="PANTHER" id="PTHR43250:SF2">
    <property type="entry name" value="EXODEOXYRIBONUCLEASE III"/>
    <property type="match status" value="1"/>
</dbReference>
<name>Q602J3_METCA</name>
<dbReference type="InterPro" id="IPR037493">
    <property type="entry name" value="ExoIII-like"/>
</dbReference>
<dbReference type="AlphaFoldDB" id="Q602J3"/>
<dbReference type="EMBL" id="AE017282">
    <property type="protein sequence ID" value="AAU90862.1"/>
    <property type="molecule type" value="Genomic_DNA"/>
</dbReference>
<dbReference type="GO" id="GO:0003677">
    <property type="term" value="F:DNA binding"/>
    <property type="evidence" value="ECO:0007669"/>
    <property type="project" value="InterPro"/>
</dbReference>
<feature type="binding site" evidence="7">
    <location>
        <position position="7"/>
    </location>
    <ligand>
        <name>Mg(2+)</name>
        <dbReference type="ChEBI" id="CHEBI:18420"/>
        <label>1</label>
    </ligand>
</feature>
<feature type="domain" description="Endonuclease/exonuclease/phosphatase" evidence="9">
    <location>
        <begin position="4"/>
        <end position="246"/>
    </location>
</feature>
<evidence type="ECO:0000256" key="4">
    <source>
        <dbReference type="ARBA" id="ARBA00022801"/>
    </source>
</evidence>
<dbReference type="GeneID" id="88225229"/>
<dbReference type="CDD" id="cd09086">
    <property type="entry name" value="ExoIII-like_AP-endo"/>
    <property type="match status" value="1"/>
</dbReference>
<dbReference type="NCBIfam" id="TIGR00633">
    <property type="entry name" value="xth"/>
    <property type="match status" value="1"/>
</dbReference>
<dbReference type="PANTHER" id="PTHR43250">
    <property type="entry name" value="EXODEOXYRIBONUCLEASE III"/>
    <property type="match status" value="1"/>
</dbReference>
<keyword evidence="3 7" id="KW-0479">Metal-binding</keyword>
<dbReference type="KEGG" id="mca:MCA3070"/>
<evidence type="ECO:0000256" key="3">
    <source>
        <dbReference type="ARBA" id="ARBA00022723"/>
    </source>
</evidence>
<accession>Q602J3</accession>
<feature type="site" description="Interaction with DNA substrate" evidence="8">
    <location>
        <position position="246"/>
    </location>
</feature>
<dbReference type="GO" id="GO:0004519">
    <property type="term" value="F:endonuclease activity"/>
    <property type="evidence" value="ECO:0007669"/>
    <property type="project" value="InterPro"/>
</dbReference>
<dbReference type="HOGENOM" id="CLU_027539_0_1_6"/>
<evidence type="ECO:0000313" key="11">
    <source>
        <dbReference type="Proteomes" id="UP000006821"/>
    </source>
</evidence>
<dbReference type="eggNOG" id="COG0708">
    <property type="taxonomic scope" value="Bacteria"/>
</dbReference>
<keyword evidence="7" id="KW-0464">Manganese</keyword>
<dbReference type="PROSITE" id="PS51435">
    <property type="entry name" value="AP_NUCLEASE_F1_4"/>
    <property type="match status" value="1"/>
</dbReference>
<feature type="binding site" evidence="7">
    <location>
        <position position="147"/>
    </location>
    <ligand>
        <name>Mg(2+)</name>
        <dbReference type="ChEBI" id="CHEBI:18420"/>
        <label>1</label>
    </ligand>
</feature>
<comment type="cofactor">
    <cofactor evidence="7">
        <name>Mg(2+)</name>
        <dbReference type="ChEBI" id="CHEBI:18420"/>
    </cofactor>
    <cofactor evidence="7">
        <name>Mn(2+)</name>
        <dbReference type="ChEBI" id="CHEBI:29035"/>
    </cofactor>
    <text evidence="7">Probably binds two magnesium or manganese ions per subunit.</text>
</comment>
<dbReference type="Gene3D" id="3.60.10.10">
    <property type="entry name" value="Endonuclease/exonuclease/phosphatase"/>
    <property type="match status" value="1"/>
</dbReference>
<feature type="binding site" evidence="7">
    <location>
        <position position="145"/>
    </location>
    <ligand>
        <name>Mg(2+)</name>
        <dbReference type="ChEBI" id="CHEBI:18420"/>
        <label>1</label>
    </ligand>
</feature>
<gene>
    <name evidence="10" type="primary">xth-2</name>
    <name evidence="10" type="ordered locus">MCA3070</name>
</gene>
<feature type="binding site" evidence="7">
    <location>
        <position position="246"/>
    </location>
    <ligand>
        <name>Mg(2+)</name>
        <dbReference type="ChEBI" id="CHEBI:18420"/>
        <label>1</label>
    </ligand>
</feature>
<dbReference type="STRING" id="243233.MCA3070"/>
<protein>
    <submittedName>
        <fullName evidence="10">Exodeoxyribonuclease III</fullName>
        <ecNumber evidence="10">3.1.11.2</ecNumber>
    </submittedName>
</protein>
<evidence type="ECO:0000256" key="8">
    <source>
        <dbReference type="PIRSR" id="PIRSR604808-3"/>
    </source>
</evidence>
<dbReference type="GO" id="GO:0006281">
    <property type="term" value="P:DNA repair"/>
    <property type="evidence" value="ECO:0007669"/>
    <property type="project" value="InterPro"/>
</dbReference>
<keyword evidence="5 7" id="KW-0460">Magnesium</keyword>
<dbReference type="InterPro" id="IPR036691">
    <property type="entry name" value="Endo/exonu/phosph_ase_sf"/>
</dbReference>
<proteinExistence type="inferred from homology"/>
<comment type="cofactor">
    <cofactor evidence="1">
        <name>Mn(2+)</name>
        <dbReference type="ChEBI" id="CHEBI:29035"/>
    </cofactor>
</comment>
<dbReference type="GO" id="GO:0046872">
    <property type="term" value="F:metal ion binding"/>
    <property type="evidence" value="ECO:0007669"/>
    <property type="project" value="UniProtKB-KW"/>
</dbReference>
<dbReference type="Proteomes" id="UP000006821">
    <property type="component" value="Chromosome"/>
</dbReference>
<dbReference type="EC" id="3.1.11.2" evidence="10"/>
<evidence type="ECO:0000256" key="2">
    <source>
        <dbReference type="ARBA" id="ARBA00007092"/>
    </source>
</evidence>
<evidence type="ECO:0000259" key="9">
    <source>
        <dbReference type="Pfam" id="PF03372"/>
    </source>
</evidence>
<evidence type="ECO:0000256" key="1">
    <source>
        <dbReference type="ARBA" id="ARBA00001936"/>
    </source>
</evidence>
<evidence type="ECO:0000313" key="10">
    <source>
        <dbReference type="EMBL" id="AAU90862.1"/>
    </source>
</evidence>
<evidence type="ECO:0000256" key="7">
    <source>
        <dbReference type="PIRSR" id="PIRSR604808-2"/>
    </source>
</evidence>
<dbReference type="NCBIfam" id="TIGR00195">
    <property type="entry name" value="exoDNase_III"/>
    <property type="match status" value="1"/>
</dbReference>